<evidence type="ECO:0000256" key="7">
    <source>
        <dbReference type="ARBA" id="ARBA00023136"/>
    </source>
</evidence>
<feature type="transmembrane region" description="Helical" evidence="9">
    <location>
        <begin position="81"/>
        <end position="103"/>
    </location>
</feature>
<keyword evidence="5 9" id="KW-0812">Transmembrane</keyword>
<sequence length="301" mass="31501">MTTNQTPTATGGRTSGRPSRGRAAAPAIGLVPFVVYMTIFLVVPTVTVVVGAFQGPDGGFSLEKIKALGGETALGALRESLLLSVSSALIGAVAGALLCWAVLASPPASLLRRVTTAVCGVLAQFGGVTLAFAWVATLGFNGLLTGLLADVLGTDPNGASWLYGLPGLVLVYTYFQVPLMVIVFLPALEGVRPQWREAAANLGASTWQYWWQVGFPLLRPAFLGSALLLFANAFAAYATAAALVSQGSPITPLLIRASLTSEVVLGQSDFGYALALQMVLVVSVVMAAYAWLLRRTSRWLQ</sequence>
<dbReference type="InterPro" id="IPR035906">
    <property type="entry name" value="MetI-like_sf"/>
</dbReference>
<evidence type="ECO:0000256" key="4">
    <source>
        <dbReference type="ARBA" id="ARBA00022475"/>
    </source>
</evidence>
<accession>A0ABW1QWA3</accession>
<keyword evidence="6 9" id="KW-1133">Transmembrane helix</keyword>
<evidence type="ECO:0000256" key="8">
    <source>
        <dbReference type="SAM" id="MobiDB-lite"/>
    </source>
</evidence>
<dbReference type="PANTHER" id="PTHR42929">
    <property type="entry name" value="INNER MEMBRANE ABC TRANSPORTER PERMEASE PROTEIN YDCU-RELATED-RELATED"/>
    <property type="match status" value="1"/>
</dbReference>
<keyword evidence="3" id="KW-0813">Transport</keyword>
<evidence type="ECO:0000256" key="9">
    <source>
        <dbReference type="SAM" id="Phobius"/>
    </source>
</evidence>
<feature type="transmembrane region" description="Helical" evidence="9">
    <location>
        <begin position="27"/>
        <end position="53"/>
    </location>
</feature>
<evidence type="ECO:0000256" key="3">
    <source>
        <dbReference type="ARBA" id="ARBA00022448"/>
    </source>
</evidence>
<gene>
    <name evidence="11" type="ORF">ACFPWU_03130</name>
</gene>
<comment type="subcellular location">
    <subcellularLocation>
        <location evidence="1">Cell membrane</location>
        <topology evidence="1">Multi-pass membrane protein</topology>
    </subcellularLocation>
</comment>
<evidence type="ECO:0000313" key="11">
    <source>
        <dbReference type="EMBL" id="MFC6152658.1"/>
    </source>
</evidence>
<feature type="transmembrane region" description="Helical" evidence="9">
    <location>
        <begin position="115"/>
        <end position="140"/>
    </location>
</feature>
<proteinExistence type="inferred from homology"/>
<dbReference type="PANTHER" id="PTHR42929:SF1">
    <property type="entry name" value="INNER MEMBRANE ABC TRANSPORTER PERMEASE PROTEIN YDCU-RELATED"/>
    <property type="match status" value="1"/>
</dbReference>
<evidence type="ECO:0000256" key="2">
    <source>
        <dbReference type="ARBA" id="ARBA00007069"/>
    </source>
</evidence>
<name>A0ABW1QWA3_9ACTN</name>
<feature type="transmembrane region" description="Helical" evidence="9">
    <location>
        <begin position="270"/>
        <end position="292"/>
    </location>
</feature>
<feature type="region of interest" description="Disordered" evidence="8">
    <location>
        <begin position="1"/>
        <end position="22"/>
    </location>
</feature>
<dbReference type="InterPro" id="IPR000515">
    <property type="entry name" value="MetI-like"/>
</dbReference>
<evidence type="ECO:0000313" key="12">
    <source>
        <dbReference type="Proteomes" id="UP001596098"/>
    </source>
</evidence>
<dbReference type="RefSeq" id="WP_239022208.1">
    <property type="nucleotide sequence ID" value="NZ_CP034929.1"/>
</dbReference>
<dbReference type="PROSITE" id="PS50928">
    <property type="entry name" value="ABC_TM1"/>
    <property type="match status" value="1"/>
</dbReference>
<evidence type="ECO:0000256" key="5">
    <source>
        <dbReference type="ARBA" id="ARBA00022692"/>
    </source>
</evidence>
<evidence type="ECO:0000256" key="6">
    <source>
        <dbReference type="ARBA" id="ARBA00022989"/>
    </source>
</evidence>
<dbReference type="Gene3D" id="1.10.3720.10">
    <property type="entry name" value="MetI-like"/>
    <property type="match status" value="1"/>
</dbReference>
<dbReference type="Proteomes" id="UP001596098">
    <property type="component" value="Unassembled WGS sequence"/>
</dbReference>
<keyword evidence="12" id="KW-1185">Reference proteome</keyword>
<keyword evidence="7 9" id="KW-0472">Membrane</keyword>
<feature type="domain" description="ABC transmembrane type-1" evidence="10">
    <location>
        <begin position="77"/>
        <end position="291"/>
    </location>
</feature>
<protein>
    <submittedName>
        <fullName evidence="11">ABC transporter permease</fullName>
    </submittedName>
</protein>
<keyword evidence="4" id="KW-1003">Cell membrane</keyword>
<comment type="caution">
    <text evidence="11">The sequence shown here is derived from an EMBL/GenBank/DDBJ whole genome shotgun (WGS) entry which is preliminary data.</text>
</comment>
<feature type="transmembrane region" description="Helical" evidence="9">
    <location>
        <begin position="160"/>
        <end position="188"/>
    </location>
</feature>
<reference evidence="12" key="1">
    <citation type="journal article" date="2019" name="Int. J. Syst. Evol. Microbiol.">
        <title>The Global Catalogue of Microorganisms (GCM) 10K type strain sequencing project: providing services to taxonomists for standard genome sequencing and annotation.</title>
        <authorList>
            <consortium name="The Broad Institute Genomics Platform"/>
            <consortium name="The Broad Institute Genome Sequencing Center for Infectious Disease"/>
            <person name="Wu L."/>
            <person name="Ma J."/>
        </authorList>
    </citation>
    <scope>NUCLEOTIDE SEQUENCE [LARGE SCALE GENOMIC DNA]</scope>
    <source>
        <strain evidence="12">DFY28</strain>
    </source>
</reference>
<feature type="transmembrane region" description="Helical" evidence="9">
    <location>
        <begin position="221"/>
        <end position="244"/>
    </location>
</feature>
<evidence type="ECO:0000256" key="1">
    <source>
        <dbReference type="ARBA" id="ARBA00004651"/>
    </source>
</evidence>
<evidence type="ECO:0000259" key="10">
    <source>
        <dbReference type="PROSITE" id="PS50928"/>
    </source>
</evidence>
<dbReference type="SUPFAM" id="SSF161098">
    <property type="entry name" value="MetI-like"/>
    <property type="match status" value="1"/>
</dbReference>
<organism evidence="11 12">
    <name type="scientific">Nocardioides yefusunii</name>
    <dbReference type="NCBI Taxonomy" id="2500546"/>
    <lineage>
        <taxon>Bacteria</taxon>
        <taxon>Bacillati</taxon>
        <taxon>Actinomycetota</taxon>
        <taxon>Actinomycetes</taxon>
        <taxon>Propionibacteriales</taxon>
        <taxon>Nocardioidaceae</taxon>
        <taxon>Nocardioides</taxon>
    </lineage>
</organism>
<dbReference type="CDD" id="cd06261">
    <property type="entry name" value="TM_PBP2"/>
    <property type="match status" value="1"/>
</dbReference>
<comment type="similarity">
    <text evidence="2">Belongs to the binding-protein-dependent transport system permease family. CysTW subfamily.</text>
</comment>
<dbReference type="EMBL" id="JBHSQI010000002">
    <property type="protein sequence ID" value="MFC6152658.1"/>
    <property type="molecule type" value="Genomic_DNA"/>
</dbReference>